<protein>
    <submittedName>
        <fullName evidence="2">Uncharacterized protein</fullName>
    </submittedName>
</protein>
<proteinExistence type="predicted"/>
<keyword evidence="1" id="KW-0472">Membrane</keyword>
<evidence type="ECO:0000313" key="3">
    <source>
        <dbReference type="Proteomes" id="UP001443914"/>
    </source>
</evidence>
<dbReference type="Proteomes" id="UP001443914">
    <property type="component" value="Unassembled WGS sequence"/>
</dbReference>
<accession>A0AAW1KV34</accession>
<organism evidence="2 3">
    <name type="scientific">Saponaria officinalis</name>
    <name type="common">Common soapwort</name>
    <name type="synonym">Lychnis saponaria</name>
    <dbReference type="NCBI Taxonomy" id="3572"/>
    <lineage>
        <taxon>Eukaryota</taxon>
        <taxon>Viridiplantae</taxon>
        <taxon>Streptophyta</taxon>
        <taxon>Embryophyta</taxon>
        <taxon>Tracheophyta</taxon>
        <taxon>Spermatophyta</taxon>
        <taxon>Magnoliopsida</taxon>
        <taxon>eudicotyledons</taxon>
        <taxon>Gunneridae</taxon>
        <taxon>Pentapetalae</taxon>
        <taxon>Caryophyllales</taxon>
        <taxon>Caryophyllaceae</taxon>
        <taxon>Caryophylleae</taxon>
        <taxon>Saponaria</taxon>
    </lineage>
</organism>
<sequence>MPHQLHQCPYQSSLSSRQCSEAYQRECDRQWLSVCSWNNSRRRSLLSSRQCSEANQRECDRQWLFVVKCCSCTWNNSRRRYTINYITFFLNLCLAFCGFCGHFLMFVQVSPFFQECIEADQRGCDRQWLSVVKCCSCTWNYSRRRSSLSSRQCSEADQRECDRQWLSVVKCCSCTWNNSRRRSSLSSRQCSEAYQRECDRQWLSVCSWNNSRRRSLLSSRQCSEANQQECDRQWLFVVKCCSCTWNNSRRRYTINYITFFLNLCLAFCGFCGHFLMFVQVSPFFQGM</sequence>
<comment type="caution">
    <text evidence="2">The sequence shown here is derived from an EMBL/GenBank/DDBJ whole genome shotgun (WGS) entry which is preliminary data.</text>
</comment>
<gene>
    <name evidence="2" type="ORF">RND81_05G126900</name>
</gene>
<feature type="transmembrane region" description="Helical" evidence="1">
    <location>
        <begin position="256"/>
        <end position="278"/>
    </location>
</feature>
<dbReference type="EMBL" id="JBDFQZ010000005">
    <property type="protein sequence ID" value="KAK9725167.1"/>
    <property type="molecule type" value="Genomic_DNA"/>
</dbReference>
<keyword evidence="3" id="KW-1185">Reference proteome</keyword>
<evidence type="ECO:0000313" key="2">
    <source>
        <dbReference type="EMBL" id="KAK9725167.1"/>
    </source>
</evidence>
<keyword evidence="1" id="KW-0812">Transmembrane</keyword>
<name>A0AAW1KV34_SAPOF</name>
<reference evidence="2" key="1">
    <citation type="submission" date="2024-03" db="EMBL/GenBank/DDBJ databases">
        <title>WGS assembly of Saponaria officinalis var. Norfolk2.</title>
        <authorList>
            <person name="Jenkins J."/>
            <person name="Shu S."/>
            <person name="Grimwood J."/>
            <person name="Barry K."/>
            <person name="Goodstein D."/>
            <person name="Schmutz J."/>
            <person name="Leebens-Mack J."/>
            <person name="Osbourn A."/>
        </authorList>
    </citation>
    <scope>NUCLEOTIDE SEQUENCE [LARGE SCALE GENOMIC DNA]</scope>
    <source>
        <strain evidence="2">JIC</strain>
    </source>
</reference>
<evidence type="ECO:0000256" key="1">
    <source>
        <dbReference type="SAM" id="Phobius"/>
    </source>
</evidence>
<keyword evidence="1" id="KW-1133">Transmembrane helix</keyword>
<dbReference type="AlphaFoldDB" id="A0AAW1KV34"/>
<feature type="transmembrane region" description="Helical" evidence="1">
    <location>
        <begin position="85"/>
        <end position="107"/>
    </location>
</feature>